<feature type="compositionally biased region" description="Low complexity" evidence="5">
    <location>
        <begin position="664"/>
        <end position="675"/>
    </location>
</feature>
<evidence type="ECO:0000259" key="6">
    <source>
        <dbReference type="PROSITE" id="PS50893"/>
    </source>
</evidence>
<dbReference type="FunFam" id="3.40.50.300:FF:000011">
    <property type="entry name" value="Putative ABC transporter ATP-binding component"/>
    <property type="match status" value="1"/>
</dbReference>
<dbReference type="GO" id="GO:0003676">
    <property type="term" value="F:nucleic acid binding"/>
    <property type="evidence" value="ECO:0007669"/>
    <property type="project" value="UniProtKB-ARBA"/>
</dbReference>
<keyword evidence="3" id="KW-0067">ATP-binding</keyword>
<dbReference type="InterPro" id="IPR032781">
    <property type="entry name" value="ABC_tran_Xtn"/>
</dbReference>
<reference evidence="7" key="1">
    <citation type="submission" date="2015-08" db="EMBL/GenBank/DDBJ databases">
        <authorList>
            <person name="Babu N.S."/>
            <person name="Beckwith C.J."/>
            <person name="Beseler K.G."/>
            <person name="Brison A."/>
            <person name="Carone J.V."/>
            <person name="Caskin T.P."/>
            <person name="Diamond M."/>
            <person name="Durham M.E."/>
            <person name="Foxe J.M."/>
            <person name="Go M."/>
            <person name="Henderson B.A."/>
            <person name="Jones I.B."/>
            <person name="McGettigan J.A."/>
            <person name="Micheletti S.J."/>
            <person name="Nasrallah M.E."/>
            <person name="Ortiz D."/>
            <person name="Piller C.R."/>
            <person name="Privatt S.R."/>
            <person name="Schneider S.L."/>
            <person name="Sharp S."/>
            <person name="Smith T.C."/>
            <person name="Stanton J.D."/>
            <person name="Ullery H.E."/>
            <person name="Wilson R.J."/>
            <person name="Serrano M.G."/>
            <person name="Buck G."/>
            <person name="Lee V."/>
            <person name="Wang Y."/>
            <person name="Carvalho R."/>
            <person name="Voegtly L."/>
            <person name="Shi R."/>
            <person name="Duckworth R."/>
            <person name="Johnson A."/>
            <person name="Loviza R."/>
            <person name="Walstead R."/>
            <person name="Shah Z."/>
            <person name="Kiflezghi M."/>
            <person name="Wade K."/>
            <person name="Ball S.L."/>
            <person name="Bradley K.W."/>
            <person name="Asai D.J."/>
            <person name="Bowman C.A."/>
            <person name="Russell D.A."/>
            <person name="Pope W.H."/>
            <person name="Jacobs-Sera D."/>
            <person name="Hendrix R.W."/>
            <person name="Hatfull G.F."/>
        </authorList>
    </citation>
    <scope>NUCLEOTIDE SEQUENCE</scope>
</reference>
<evidence type="ECO:0000256" key="5">
    <source>
        <dbReference type="SAM" id="MobiDB-lite"/>
    </source>
</evidence>
<protein>
    <recommendedName>
        <fullName evidence="6">ABC transporter domain-containing protein</fullName>
    </recommendedName>
</protein>
<feature type="compositionally biased region" description="Basic and acidic residues" evidence="5">
    <location>
        <begin position="630"/>
        <end position="644"/>
    </location>
</feature>
<gene>
    <name evidence="7" type="ORF">g.29904</name>
</gene>
<dbReference type="InterPro" id="IPR017871">
    <property type="entry name" value="ABC_transporter-like_CS"/>
</dbReference>
<dbReference type="PANTHER" id="PTHR42855:SF1">
    <property type="entry name" value="ABC TRANSPORTER DOMAIN-CONTAINING PROTEIN"/>
    <property type="match status" value="1"/>
</dbReference>
<feature type="domain" description="ABC transporter" evidence="6">
    <location>
        <begin position="88"/>
        <end position="346"/>
    </location>
</feature>
<dbReference type="PROSITE" id="PS00211">
    <property type="entry name" value="ABC_TRANSPORTER_1"/>
    <property type="match status" value="2"/>
</dbReference>
<dbReference type="Pfam" id="PF00005">
    <property type="entry name" value="ABC_tran"/>
    <property type="match status" value="2"/>
</dbReference>
<dbReference type="GO" id="GO:0016887">
    <property type="term" value="F:ATP hydrolysis activity"/>
    <property type="evidence" value="ECO:0007669"/>
    <property type="project" value="InterPro"/>
</dbReference>
<dbReference type="PANTHER" id="PTHR42855">
    <property type="entry name" value="ABC TRANSPORTER ATP-BINDING SUBUNIT"/>
    <property type="match status" value="1"/>
</dbReference>
<organism evidence="7">
    <name type="scientific">Auxenochlorella protothecoides</name>
    <name type="common">Green microalga</name>
    <name type="synonym">Chlorella protothecoides</name>
    <dbReference type="NCBI Taxonomy" id="3075"/>
    <lineage>
        <taxon>Eukaryota</taxon>
        <taxon>Viridiplantae</taxon>
        <taxon>Chlorophyta</taxon>
        <taxon>core chlorophytes</taxon>
        <taxon>Trebouxiophyceae</taxon>
        <taxon>Chlorellales</taxon>
        <taxon>Chlorellaceae</taxon>
        <taxon>Auxenochlorella</taxon>
    </lineage>
</organism>
<dbReference type="AlphaFoldDB" id="A0A1D2A5G0"/>
<evidence type="ECO:0000256" key="4">
    <source>
        <dbReference type="ARBA" id="ARBA00061344"/>
    </source>
</evidence>
<sequence>MAGYATVSGVARACMPASSLKGRVVLPPPVLGHIPPHGRASRGVRAVEHRASRPFQAAHRTPRMTVVRAAADSPEGHSVQSSSVSSGIKLKGITKTFKGETVLHDVTWEVKKGEKVGLIGVNGAGKTTQLQIITGKILADGGEVIKARADLRVAMLSQEFGVQLGRTLREEFLSAFEEAVQNAKRQEEIQAALENVGEDMDAMGDLLDELTHLTATAVELDTSLIEKQTQQMMAKLGFSPDDSERLVASFSGGWQMRMCLGKILLQDPDLLLLDEPTNHLDLAAIEWLEGYLREQEIPMVIVSHDREFLDRLCTKIVETERGVTQTYKGNYSAYVAQKREAQALQWAAWEKQQKEMQRQSDIVARLSAGARSGRASTAAKALENLKSEGVVVAKPFVPKRRHFTFPNVEQMGLMALQIQNLTHGYDDNKLLSKVNLVVERGERVALIGPNGAGKSTLLRLILGLEKPWSGTVELGQHSIVPNYFEQNQAEALDPNISVLETLERAAPDARMDDIKALLGRMMFTGSAQEKTVKWLSGGEKARLALAKFMLTKGTLLVLDEPTNHLDIPSKETLEEALQAFQGSVVVVSHDRYFLKKVATRVVGVGGGKLTDYQGDYEFFLSKNKEEGSIMKAKAERDRDLEKSQIKAKSKKTKAEKMQEKKAKAQQYSSGANSAKKATKNAKRWA</sequence>
<dbReference type="InterPro" id="IPR051309">
    <property type="entry name" value="ABCF_ATPase"/>
</dbReference>
<comment type="similarity">
    <text evidence="4">Belongs to the ABC transporter superfamily. ABCF family. EF3 (TC 3.A.1.121) subfamily.</text>
</comment>
<dbReference type="Gene3D" id="3.40.50.300">
    <property type="entry name" value="P-loop containing nucleotide triphosphate hydrolases"/>
    <property type="match status" value="2"/>
</dbReference>
<proteinExistence type="inferred from homology"/>
<dbReference type="NCBIfam" id="NF000355">
    <property type="entry name" value="ribo_prot_ABC_F"/>
    <property type="match status" value="1"/>
</dbReference>
<dbReference type="InterPro" id="IPR003439">
    <property type="entry name" value="ABC_transporter-like_ATP-bd"/>
</dbReference>
<feature type="compositionally biased region" description="Basic residues" evidence="5">
    <location>
        <begin position="676"/>
        <end position="685"/>
    </location>
</feature>
<feature type="domain" description="ABC transporter" evidence="6">
    <location>
        <begin position="416"/>
        <end position="631"/>
    </location>
</feature>
<keyword evidence="2" id="KW-0547">Nucleotide-binding</keyword>
<dbReference type="PROSITE" id="PS50893">
    <property type="entry name" value="ABC_TRANSPORTER_2"/>
    <property type="match status" value="2"/>
</dbReference>
<evidence type="ECO:0000256" key="1">
    <source>
        <dbReference type="ARBA" id="ARBA00022737"/>
    </source>
</evidence>
<accession>A0A1D2A5G0</accession>
<dbReference type="FunFam" id="3.40.50.300:FF:000309">
    <property type="entry name" value="ABC transporter ATP-binding protein"/>
    <property type="match status" value="1"/>
</dbReference>
<dbReference type="Pfam" id="PF12848">
    <property type="entry name" value="ABC_tran_Xtn"/>
    <property type="match status" value="1"/>
</dbReference>
<evidence type="ECO:0000256" key="2">
    <source>
        <dbReference type="ARBA" id="ARBA00022741"/>
    </source>
</evidence>
<dbReference type="InterPro" id="IPR027417">
    <property type="entry name" value="P-loop_NTPase"/>
</dbReference>
<evidence type="ECO:0000256" key="3">
    <source>
        <dbReference type="ARBA" id="ARBA00022840"/>
    </source>
</evidence>
<feature type="compositionally biased region" description="Basic and acidic residues" evidence="5">
    <location>
        <begin position="652"/>
        <end position="662"/>
    </location>
</feature>
<evidence type="ECO:0000313" key="7">
    <source>
        <dbReference type="EMBL" id="JAT74456.1"/>
    </source>
</evidence>
<keyword evidence="1" id="KW-0677">Repeat</keyword>
<dbReference type="InterPro" id="IPR003593">
    <property type="entry name" value="AAA+_ATPase"/>
</dbReference>
<dbReference type="EMBL" id="GDKF01004166">
    <property type="protein sequence ID" value="JAT74456.1"/>
    <property type="molecule type" value="Transcribed_RNA"/>
</dbReference>
<dbReference type="SUPFAM" id="SSF52540">
    <property type="entry name" value="P-loop containing nucleoside triphosphate hydrolases"/>
    <property type="match status" value="2"/>
</dbReference>
<dbReference type="SMART" id="SM00382">
    <property type="entry name" value="AAA"/>
    <property type="match status" value="2"/>
</dbReference>
<name>A0A1D2A5G0_AUXPR</name>
<feature type="region of interest" description="Disordered" evidence="5">
    <location>
        <begin position="630"/>
        <end position="685"/>
    </location>
</feature>
<dbReference type="CDD" id="cd03221">
    <property type="entry name" value="ABCF_EF-3"/>
    <property type="match status" value="2"/>
</dbReference>
<dbReference type="GO" id="GO:0005524">
    <property type="term" value="F:ATP binding"/>
    <property type="evidence" value="ECO:0007669"/>
    <property type="project" value="UniProtKB-KW"/>
</dbReference>